<evidence type="ECO:0000259" key="3">
    <source>
        <dbReference type="Pfam" id="PF00156"/>
    </source>
</evidence>
<dbReference type="InterPro" id="IPR029057">
    <property type="entry name" value="PRTase-like"/>
</dbReference>
<evidence type="ECO:0000256" key="2">
    <source>
        <dbReference type="ARBA" id="ARBA00022679"/>
    </source>
</evidence>
<dbReference type="PANTHER" id="PTHR43363">
    <property type="entry name" value="HYPOXANTHINE PHOSPHORIBOSYLTRANSFERASE"/>
    <property type="match status" value="1"/>
</dbReference>
<proteinExistence type="predicted"/>
<feature type="domain" description="Phosphoribosyltransferase" evidence="3">
    <location>
        <begin position="19"/>
        <end position="118"/>
    </location>
</feature>
<keyword evidence="1 4" id="KW-0328">Glycosyltransferase</keyword>
<dbReference type="Proteomes" id="UP001059771">
    <property type="component" value="Chromosome"/>
</dbReference>
<protein>
    <submittedName>
        <fullName evidence="4">Phosphoribosyltransferase family protein</fullName>
    </submittedName>
</protein>
<reference evidence="4" key="1">
    <citation type="submission" date="2022-08" db="EMBL/GenBank/DDBJ databases">
        <title>Dynamic responses of ammonia-oxidizing microbial communities induced by reactive oxygen species (ROS) in fluctuating redox aquifers.</title>
        <authorList>
            <person name="Wang P."/>
            <person name="Wang H."/>
        </authorList>
    </citation>
    <scope>NUCLEOTIDE SEQUENCE</scope>
    <source>
        <strain evidence="4">PLX03</strain>
    </source>
</reference>
<dbReference type="InterPro" id="IPR000836">
    <property type="entry name" value="PRTase_dom"/>
</dbReference>
<dbReference type="Pfam" id="PF00156">
    <property type="entry name" value="Pribosyltran"/>
    <property type="match status" value="1"/>
</dbReference>
<dbReference type="CDD" id="cd06223">
    <property type="entry name" value="PRTases_typeI"/>
    <property type="match status" value="1"/>
</dbReference>
<dbReference type="EMBL" id="CP103305">
    <property type="protein sequence ID" value="UVS69363.1"/>
    <property type="molecule type" value="Genomic_DNA"/>
</dbReference>
<dbReference type="GeneID" id="74685387"/>
<dbReference type="AlphaFoldDB" id="A0A977NM21"/>
<accession>A0A977NM21</accession>
<dbReference type="SUPFAM" id="SSF53271">
    <property type="entry name" value="PRTase-like"/>
    <property type="match status" value="1"/>
</dbReference>
<dbReference type="RefSeq" id="WP_075053609.1">
    <property type="nucleotide sequence ID" value="NZ_CP103305.1"/>
</dbReference>
<gene>
    <name evidence="4" type="ORF">NWT39_00920</name>
</gene>
<dbReference type="GO" id="GO:0016757">
    <property type="term" value="F:glycosyltransferase activity"/>
    <property type="evidence" value="ECO:0007669"/>
    <property type="project" value="UniProtKB-KW"/>
</dbReference>
<keyword evidence="2" id="KW-0808">Transferase</keyword>
<evidence type="ECO:0000313" key="4">
    <source>
        <dbReference type="EMBL" id="UVS69363.1"/>
    </source>
</evidence>
<name>A0A977NM21_9ARCH</name>
<organism evidence="4">
    <name type="scientific">Nitrososphaera viennensis</name>
    <dbReference type="NCBI Taxonomy" id="1034015"/>
    <lineage>
        <taxon>Archaea</taxon>
        <taxon>Nitrososphaerota</taxon>
        <taxon>Nitrososphaeria</taxon>
        <taxon>Nitrososphaerales</taxon>
        <taxon>Nitrososphaeraceae</taxon>
        <taxon>Nitrososphaera</taxon>
    </lineage>
</organism>
<evidence type="ECO:0000256" key="1">
    <source>
        <dbReference type="ARBA" id="ARBA00022676"/>
    </source>
</evidence>
<dbReference type="PANTHER" id="PTHR43363:SF1">
    <property type="entry name" value="HYPOXANTHINE-GUANINE PHOSPHORIBOSYLTRANSFERASE"/>
    <property type="match status" value="1"/>
</dbReference>
<sequence>MEETYMQPGNGPDGVEYCSWQEIQDLVHKIAAALHGKAIAKYDCILAIANGGIIPAKLLAEELGIRRIMLIPVHEKQIVEAEMPRLEAGKKYLVVDDIYDTGDIYQKVARATRGFDCTFVFCMSRYSQEFGAYGKLLNHKRWIVFPWEKTQA</sequence>
<dbReference type="Gene3D" id="3.40.50.2020">
    <property type="match status" value="1"/>
</dbReference>